<dbReference type="GO" id="GO:0016020">
    <property type="term" value="C:membrane"/>
    <property type="evidence" value="ECO:0007669"/>
    <property type="project" value="UniProtKB-SubCell"/>
</dbReference>
<feature type="transmembrane region" description="Helical" evidence="6">
    <location>
        <begin position="261"/>
        <end position="280"/>
    </location>
</feature>
<dbReference type="SUPFAM" id="SSF103481">
    <property type="entry name" value="Multidrug resistance efflux transporter EmrE"/>
    <property type="match status" value="2"/>
</dbReference>
<dbReference type="PANTHER" id="PTHR32322">
    <property type="entry name" value="INNER MEMBRANE TRANSPORTER"/>
    <property type="match status" value="1"/>
</dbReference>
<evidence type="ECO:0000256" key="4">
    <source>
        <dbReference type="ARBA" id="ARBA00022989"/>
    </source>
</evidence>
<proteinExistence type="inferred from homology"/>
<dbReference type="InterPro" id="IPR037185">
    <property type="entry name" value="EmrE-like"/>
</dbReference>
<evidence type="ECO:0000313" key="9">
    <source>
        <dbReference type="Proteomes" id="UP000469430"/>
    </source>
</evidence>
<keyword evidence="5 6" id="KW-0472">Membrane</keyword>
<comment type="subcellular location">
    <subcellularLocation>
        <location evidence="1">Membrane</location>
        <topology evidence="1">Multi-pass membrane protein</topology>
    </subcellularLocation>
</comment>
<evidence type="ECO:0000256" key="1">
    <source>
        <dbReference type="ARBA" id="ARBA00004141"/>
    </source>
</evidence>
<feature type="domain" description="EamA" evidence="7">
    <location>
        <begin position="144"/>
        <end position="277"/>
    </location>
</feature>
<dbReference type="AlphaFoldDB" id="A0A6I4TPU4"/>
<feature type="transmembrane region" description="Helical" evidence="6">
    <location>
        <begin position="111"/>
        <end position="129"/>
    </location>
</feature>
<dbReference type="OrthoDB" id="9806889at2"/>
<evidence type="ECO:0000256" key="3">
    <source>
        <dbReference type="ARBA" id="ARBA00022692"/>
    </source>
</evidence>
<gene>
    <name evidence="8" type="ORF">GRI97_02490</name>
</gene>
<name>A0A6I4TPU4_9SPHN</name>
<feature type="transmembrane region" description="Helical" evidence="6">
    <location>
        <begin position="141"/>
        <end position="161"/>
    </location>
</feature>
<protein>
    <submittedName>
        <fullName evidence="8">EamA family transporter</fullName>
    </submittedName>
</protein>
<reference evidence="8 9" key="1">
    <citation type="submission" date="2019-12" db="EMBL/GenBank/DDBJ databases">
        <title>Genomic-based taxomic classification of the family Erythrobacteraceae.</title>
        <authorList>
            <person name="Xu L."/>
        </authorList>
    </citation>
    <scope>NUCLEOTIDE SEQUENCE [LARGE SCALE GENOMIC DNA]</scope>
    <source>
        <strain evidence="8 9">S36</strain>
    </source>
</reference>
<organism evidence="8 9">
    <name type="scientific">Croceibacterium xixiisoli</name>
    <dbReference type="NCBI Taxonomy" id="1476466"/>
    <lineage>
        <taxon>Bacteria</taxon>
        <taxon>Pseudomonadati</taxon>
        <taxon>Pseudomonadota</taxon>
        <taxon>Alphaproteobacteria</taxon>
        <taxon>Sphingomonadales</taxon>
        <taxon>Erythrobacteraceae</taxon>
        <taxon>Croceibacterium</taxon>
    </lineage>
</organism>
<comment type="similarity">
    <text evidence="2">Belongs to the EamA transporter family.</text>
</comment>
<evidence type="ECO:0000256" key="6">
    <source>
        <dbReference type="SAM" id="Phobius"/>
    </source>
</evidence>
<evidence type="ECO:0000259" key="7">
    <source>
        <dbReference type="Pfam" id="PF00892"/>
    </source>
</evidence>
<evidence type="ECO:0000313" key="8">
    <source>
        <dbReference type="EMBL" id="MXO97856.1"/>
    </source>
</evidence>
<keyword evidence="3 6" id="KW-0812">Transmembrane</keyword>
<evidence type="ECO:0000256" key="5">
    <source>
        <dbReference type="ARBA" id="ARBA00023136"/>
    </source>
</evidence>
<comment type="caution">
    <text evidence="8">The sequence shown here is derived from an EMBL/GenBank/DDBJ whole genome shotgun (WGS) entry which is preliminary data.</text>
</comment>
<evidence type="ECO:0000256" key="2">
    <source>
        <dbReference type="ARBA" id="ARBA00007362"/>
    </source>
</evidence>
<sequence length="299" mass="31742">MVMVLWAGNSIVGRAVRFDVPPLTLAFIRWTGASLLLLPFAIGPLRRDWSAILAGWKPVLLLGALGVGAFNALLYSGLRETPATNALLLQAATPALVVAFDRIFFGVRSPLLQNLGVAASILGVAMIVFQGNLARAAALNFGGGDVLILGSVLVWSLYMVLLRWRPDISPISFVAATFFIGVLAMAPFAAWDWLSGNHIRWSVKVVGAFAYVAVLPSIVSYFIFNSAAHVLGPARAGQTITLMPIFGAFLSAALLGEDLHGYHFVGMALILSGIGLSILAMRQQTRAGPAVGSSLEERA</sequence>
<feature type="transmembrane region" description="Helical" evidence="6">
    <location>
        <begin position="203"/>
        <end position="224"/>
    </location>
</feature>
<keyword evidence="9" id="KW-1185">Reference proteome</keyword>
<dbReference type="Proteomes" id="UP000469430">
    <property type="component" value="Unassembled WGS sequence"/>
</dbReference>
<feature type="transmembrane region" description="Helical" evidence="6">
    <location>
        <begin position="236"/>
        <end position="255"/>
    </location>
</feature>
<dbReference type="PANTHER" id="PTHR32322:SF2">
    <property type="entry name" value="EAMA DOMAIN-CONTAINING PROTEIN"/>
    <property type="match status" value="1"/>
</dbReference>
<dbReference type="EMBL" id="WTYJ01000001">
    <property type="protein sequence ID" value="MXO97856.1"/>
    <property type="molecule type" value="Genomic_DNA"/>
</dbReference>
<accession>A0A6I4TPU4</accession>
<dbReference type="Pfam" id="PF00892">
    <property type="entry name" value="EamA"/>
    <property type="match status" value="2"/>
</dbReference>
<feature type="transmembrane region" description="Helical" evidence="6">
    <location>
        <begin position="54"/>
        <end position="75"/>
    </location>
</feature>
<feature type="domain" description="EamA" evidence="7">
    <location>
        <begin position="2"/>
        <end position="128"/>
    </location>
</feature>
<feature type="transmembrane region" description="Helical" evidence="6">
    <location>
        <begin position="173"/>
        <end position="191"/>
    </location>
</feature>
<dbReference type="InterPro" id="IPR050638">
    <property type="entry name" value="AA-Vitamin_Transporters"/>
</dbReference>
<dbReference type="InterPro" id="IPR000620">
    <property type="entry name" value="EamA_dom"/>
</dbReference>
<feature type="transmembrane region" description="Helical" evidence="6">
    <location>
        <begin position="20"/>
        <end position="42"/>
    </location>
</feature>
<keyword evidence="4 6" id="KW-1133">Transmembrane helix</keyword>